<evidence type="ECO:0000256" key="1">
    <source>
        <dbReference type="SAM" id="Phobius"/>
    </source>
</evidence>
<dbReference type="InParanoid" id="A0A1Q6DRW0"/>
<sequence>MDDLILGIILSILAWLGLLIFVLHSKYVVEKIKKDEYNKGPFR</sequence>
<keyword evidence="1" id="KW-0472">Membrane</keyword>
<dbReference type="AlphaFoldDB" id="A0A1Q6DRW0"/>
<feature type="transmembrane region" description="Helical" evidence="1">
    <location>
        <begin position="6"/>
        <end position="24"/>
    </location>
</feature>
<keyword evidence="1" id="KW-1133">Transmembrane helix</keyword>
<dbReference type="EMBL" id="MSDW01000002">
    <property type="protein sequence ID" value="OKY77109.1"/>
    <property type="molecule type" value="Genomic_DNA"/>
</dbReference>
<protein>
    <submittedName>
        <fullName evidence="2">Uncharacterized protein</fullName>
    </submittedName>
</protein>
<name>A0A1Q6DRW0_METT1</name>
<proteinExistence type="predicted"/>
<organism evidence="2 3">
    <name type="scientific">Methanohalarchaeum thermophilum</name>
    <dbReference type="NCBI Taxonomy" id="1903181"/>
    <lineage>
        <taxon>Archaea</taxon>
        <taxon>Methanobacteriati</taxon>
        <taxon>Methanobacteriota</taxon>
        <taxon>Methanonatronarchaeia</taxon>
        <taxon>Methanonatronarchaeales</taxon>
        <taxon>Methanonatronarchaeaceae</taxon>
        <taxon>Candidatus Methanohalarchaeum</taxon>
    </lineage>
</organism>
<dbReference type="STRING" id="1903181.BTN85_1754"/>
<comment type="caution">
    <text evidence="2">The sequence shown here is derived from an EMBL/GenBank/DDBJ whole genome shotgun (WGS) entry which is preliminary data.</text>
</comment>
<evidence type="ECO:0000313" key="3">
    <source>
        <dbReference type="Proteomes" id="UP000185744"/>
    </source>
</evidence>
<gene>
    <name evidence="2" type="ORF">BTN85_1754</name>
</gene>
<accession>A0A1Q6DRW0</accession>
<evidence type="ECO:0000313" key="2">
    <source>
        <dbReference type="EMBL" id="OKY77109.1"/>
    </source>
</evidence>
<keyword evidence="1" id="KW-0812">Transmembrane</keyword>
<reference evidence="2" key="1">
    <citation type="submission" date="2016-12" db="EMBL/GenBank/DDBJ databases">
        <title>Discovery of methanogenic haloarchaea.</title>
        <authorList>
            <person name="Sorokin D.Y."/>
            <person name="Makarova K.S."/>
            <person name="Abbas B."/>
            <person name="Ferrer M."/>
            <person name="Golyshin P.N."/>
        </authorList>
    </citation>
    <scope>NUCLEOTIDE SEQUENCE [LARGE SCALE GENOMIC DNA]</scope>
    <source>
        <strain evidence="2">HMET1</strain>
    </source>
</reference>
<dbReference type="Proteomes" id="UP000185744">
    <property type="component" value="Unassembled WGS sequence"/>
</dbReference>
<keyword evidence="3" id="KW-1185">Reference proteome</keyword>